<organism evidence="3 4">
    <name type="scientific">Chenopodium quinoa</name>
    <name type="common">Quinoa</name>
    <dbReference type="NCBI Taxonomy" id="63459"/>
    <lineage>
        <taxon>Eukaryota</taxon>
        <taxon>Viridiplantae</taxon>
        <taxon>Streptophyta</taxon>
        <taxon>Embryophyta</taxon>
        <taxon>Tracheophyta</taxon>
        <taxon>Spermatophyta</taxon>
        <taxon>Magnoliopsida</taxon>
        <taxon>eudicotyledons</taxon>
        <taxon>Gunneridae</taxon>
        <taxon>Pentapetalae</taxon>
        <taxon>Caryophyllales</taxon>
        <taxon>Chenopodiaceae</taxon>
        <taxon>Chenopodioideae</taxon>
        <taxon>Atripliceae</taxon>
        <taxon>Chenopodium</taxon>
    </lineage>
</organism>
<evidence type="ECO:0000313" key="3">
    <source>
        <dbReference type="EnsemblPlants" id="AUR62041390-RA:cds"/>
    </source>
</evidence>
<dbReference type="AlphaFoldDB" id="A0A803N6N2"/>
<dbReference type="GeneID" id="110738043"/>
<feature type="domain" description="Alpha/beta hydrolase fold-3" evidence="2">
    <location>
        <begin position="88"/>
        <end position="290"/>
    </location>
</feature>
<protein>
    <recommendedName>
        <fullName evidence="2">Alpha/beta hydrolase fold-3 domain-containing protein</fullName>
    </recommendedName>
</protein>
<dbReference type="InterPro" id="IPR013094">
    <property type="entry name" value="AB_hydrolase_3"/>
</dbReference>
<accession>A0A803N6N2</accession>
<sequence>MSLNTNKSESEWNYSESDIAQKFLLFNVLKDGRVHVLTPPAESVPPSFGTTPDVLTKDVEISTEVFARISIPSSASTNACTTQKLPVVFYLQGGGFCKQYAFSEDSTRFGSDIAAEANVIFITIKYGIFPARPLPACYDDSWAALQWLASHSKGTTGPEPWINDYADLGRIFVGGNSAGGNICHTLLAKAGSMGLPGDAKVEGMILIHPYFGEDDKMWMYMCPTNEGPQDPRMKPAVEDLPRIVCGRVLVVLAEKDVLYGAGNMYAEELIKSGWKGTVEIMENKDKDHCFNFSNFMDLEAIAIRQRIASFIHNQS</sequence>
<keyword evidence="4" id="KW-1185">Reference proteome</keyword>
<dbReference type="InterPro" id="IPR050466">
    <property type="entry name" value="Carboxylest/Gibb_receptor"/>
</dbReference>
<dbReference type="Gene3D" id="3.40.50.1820">
    <property type="entry name" value="alpha/beta hydrolase"/>
    <property type="match status" value="1"/>
</dbReference>
<dbReference type="EnsemblPlants" id="AUR62041390-RA">
    <property type="protein sequence ID" value="AUR62041390-RA:cds"/>
    <property type="gene ID" value="AUR62041390"/>
</dbReference>
<dbReference type="SMR" id="A0A803N6N2"/>
<evidence type="ECO:0000256" key="1">
    <source>
        <dbReference type="ARBA" id="ARBA00010515"/>
    </source>
</evidence>
<dbReference type="GO" id="GO:0016787">
    <property type="term" value="F:hydrolase activity"/>
    <property type="evidence" value="ECO:0007669"/>
    <property type="project" value="InterPro"/>
</dbReference>
<dbReference type="Pfam" id="PF07859">
    <property type="entry name" value="Abhydrolase_3"/>
    <property type="match status" value="1"/>
</dbReference>
<name>A0A803N6N2_CHEQI</name>
<dbReference type="Proteomes" id="UP000596660">
    <property type="component" value="Unplaced"/>
</dbReference>
<dbReference type="PANTHER" id="PTHR23024">
    <property type="entry name" value="ARYLACETAMIDE DEACETYLASE"/>
    <property type="match status" value="1"/>
</dbReference>
<dbReference type="OMA" id="GGNICHT"/>
<proteinExistence type="inferred from homology"/>
<dbReference type="RefSeq" id="XP_021774098.1">
    <property type="nucleotide sequence ID" value="XM_021918406.1"/>
</dbReference>
<reference evidence="3" key="2">
    <citation type="submission" date="2021-03" db="UniProtKB">
        <authorList>
            <consortium name="EnsemblPlants"/>
        </authorList>
    </citation>
    <scope>IDENTIFICATION</scope>
</reference>
<dbReference type="SUPFAM" id="SSF53474">
    <property type="entry name" value="alpha/beta-Hydrolases"/>
    <property type="match status" value="1"/>
</dbReference>
<dbReference type="InterPro" id="IPR029058">
    <property type="entry name" value="AB_hydrolase_fold"/>
</dbReference>
<comment type="similarity">
    <text evidence="1">Belongs to the 'GDXG' lipolytic enzyme family.</text>
</comment>
<evidence type="ECO:0000313" key="4">
    <source>
        <dbReference type="Proteomes" id="UP000596660"/>
    </source>
</evidence>
<dbReference type="Gramene" id="AUR62041390-RA">
    <property type="protein sequence ID" value="AUR62041390-RA:cds"/>
    <property type="gene ID" value="AUR62041390"/>
</dbReference>
<evidence type="ECO:0000259" key="2">
    <source>
        <dbReference type="Pfam" id="PF07859"/>
    </source>
</evidence>
<gene>
    <name evidence="3" type="primary">LOC110738043</name>
</gene>
<dbReference type="OrthoDB" id="408631at2759"/>
<reference evidence="3" key="1">
    <citation type="journal article" date="2017" name="Nature">
        <title>The genome of Chenopodium quinoa.</title>
        <authorList>
            <person name="Jarvis D.E."/>
            <person name="Ho Y.S."/>
            <person name="Lightfoot D.J."/>
            <person name="Schmoeckel S.M."/>
            <person name="Li B."/>
            <person name="Borm T.J.A."/>
            <person name="Ohyanagi H."/>
            <person name="Mineta K."/>
            <person name="Michell C.T."/>
            <person name="Saber N."/>
            <person name="Kharbatia N.M."/>
            <person name="Rupper R.R."/>
            <person name="Sharp A.R."/>
            <person name="Dally N."/>
            <person name="Boughton B.A."/>
            <person name="Woo Y.H."/>
            <person name="Gao G."/>
            <person name="Schijlen E.G.W.M."/>
            <person name="Guo X."/>
            <person name="Momin A.A."/>
            <person name="Negrao S."/>
            <person name="Al-Babili S."/>
            <person name="Gehring C."/>
            <person name="Roessner U."/>
            <person name="Jung C."/>
            <person name="Murphy K."/>
            <person name="Arold S.T."/>
            <person name="Gojobori T."/>
            <person name="van der Linden C.G."/>
            <person name="van Loo E.N."/>
            <person name="Jellen E.N."/>
            <person name="Maughan P.J."/>
            <person name="Tester M."/>
        </authorList>
    </citation>
    <scope>NUCLEOTIDE SEQUENCE [LARGE SCALE GENOMIC DNA]</scope>
    <source>
        <strain evidence="3">cv. PI 614886</strain>
    </source>
</reference>
<dbReference type="KEGG" id="cqi:110738043"/>
<dbReference type="PANTHER" id="PTHR23024:SF582">
    <property type="entry name" value="CARBOXYLESTERASE 12-RELATED"/>
    <property type="match status" value="1"/>
</dbReference>